<accession>A0A9Q1EZV2</accession>
<proteinExistence type="predicted"/>
<gene>
    <name evidence="1" type="ORF">SKAU_G00267590</name>
</gene>
<keyword evidence="2" id="KW-1185">Reference proteome</keyword>
<evidence type="ECO:0000313" key="2">
    <source>
        <dbReference type="Proteomes" id="UP001152622"/>
    </source>
</evidence>
<dbReference type="Proteomes" id="UP001152622">
    <property type="component" value="Chromosome 10"/>
</dbReference>
<comment type="caution">
    <text evidence="1">The sequence shown here is derived from an EMBL/GenBank/DDBJ whole genome shotgun (WGS) entry which is preliminary data.</text>
</comment>
<sequence length="67" mass="7676">MCRINEVRPDGLFLSVLGYPCAEVYRVYMSLDGATWGLLHHIRGSWSSWLSPGGPFLWTIVSTWLYI</sequence>
<dbReference type="AlphaFoldDB" id="A0A9Q1EZV2"/>
<protein>
    <submittedName>
        <fullName evidence="1">Uncharacterized protein</fullName>
    </submittedName>
</protein>
<name>A0A9Q1EZV2_SYNKA</name>
<evidence type="ECO:0000313" key="1">
    <source>
        <dbReference type="EMBL" id="KAJ8348170.1"/>
    </source>
</evidence>
<reference evidence="1" key="1">
    <citation type="journal article" date="2023" name="Science">
        <title>Genome structures resolve the early diversification of teleost fishes.</title>
        <authorList>
            <person name="Parey E."/>
            <person name="Louis A."/>
            <person name="Montfort J."/>
            <person name="Bouchez O."/>
            <person name="Roques C."/>
            <person name="Iampietro C."/>
            <person name="Lluch J."/>
            <person name="Castinel A."/>
            <person name="Donnadieu C."/>
            <person name="Desvignes T."/>
            <person name="Floi Bucao C."/>
            <person name="Jouanno E."/>
            <person name="Wen M."/>
            <person name="Mejri S."/>
            <person name="Dirks R."/>
            <person name="Jansen H."/>
            <person name="Henkel C."/>
            <person name="Chen W.J."/>
            <person name="Zahm M."/>
            <person name="Cabau C."/>
            <person name="Klopp C."/>
            <person name="Thompson A.W."/>
            <person name="Robinson-Rechavi M."/>
            <person name="Braasch I."/>
            <person name="Lecointre G."/>
            <person name="Bobe J."/>
            <person name="Postlethwait J.H."/>
            <person name="Berthelot C."/>
            <person name="Roest Crollius H."/>
            <person name="Guiguen Y."/>
        </authorList>
    </citation>
    <scope>NUCLEOTIDE SEQUENCE</scope>
    <source>
        <strain evidence="1">WJC10195</strain>
    </source>
</reference>
<organism evidence="1 2">
    <name type="scientific">Synaphobranchus kaupii</name>
    <name type="common">Kaup's arrowtooth eel</name>
    <dbReference type="NCBI Taxonomy" id="118154"/>
    <lineage>
        <taxon>Eukaryota</taxon>
        <taxon>Metazoa</taxon>
        <taxon>Chordata</taxon>
        <taxon>Craniata</taxon>
        <taxon>Vertebrata</taxon>
        <taxon>Euteleostomi</taxon>
        <taxon>Actinopterygii</taxon>
        <taxon>Neopterygii</taxon>
        <taxon>Teleostei</taxon>
        <taxon>Anguilliformes</taxon>
        <taxon>Synaphobranchidae</taxon>
        <taxon>Synaphobranchus</taxon>
    </lineage>
</organism>
<dbReference type="EMBL" id="JAINUF010000010">
    <property type="protein sequence ID" value="KAJ8348170.1"/>
    <property type="molecule type" value="Genomic_DNA"/>
</dbReference>